<evidence type="ECO:0000313" key="2">
    <source>
        <dbReference type="Proteomes" id="UP001369736"/>
    </source>
</evidence>
<comment type="caution">
    <text evidence="1">The sequence shown here is derived from an EMBL/GenBank/DDBJ whole genome shotgun (WGS) entry which is preliminary data.</text>
</comment>
<accession>A0ABU8M696</accession>
<dbReference type="RefSeq" id="WP_337703752.1">
    <property type="nucleotide sequence ID" value="NZ_JBBEGM010000005.1"/>
</dbReference>
<name>A0ABU8M696_9PSEU</name>
<dbReference type="EMBL" id="JBBEGM010000005">
    <property type="protein sequence ID" value="MEJ2862378.1"/>
    <property type="molecule type" value="Genomic_DNA"/>
</dbReference>
<protein>
    <submittedName>
        <fullName evidence="1">Uncharacterized protein</fullName>
    </submittedName>
</protein>
<dbReference type="Proteomes" id="UP001369736">
    <property type="component" value="Unassembled WGS sequence"/>
</dbReference>
<proteinExistence type="predicted"/>
<keyword evidence="2" id="KW-1185">Reference proteome</keyword>
<gene>
    <name evidence="1" type="ORF">WCD58_14500</name>
</gene>
<organism evidence="1 2">
    <name type="scientific">Actinomycetospora flava</name>
    <dbReference type="NCBI Taxonomy" id="3129232"/>
    <lineage>
        <taxon>Bacteria</taxon>
        <taxon>Bacillati</taxon>
        <taxon>Actinomycetota</taxon>
        <taxon>Actinomycetes</taxon>
        <taxon>Pseudonocardiales</taxon>
        <taxon>Pseudonocardiaceae</taxon>
        <taxon>Actinomycetospora</taxon>
    </lineage>
</organism>
<sequence length="50" mass="5205">MAKHSAPQTVAVVPSTTTIIRPVAVSAQAYLGKLRAMAQIAPAPPGRHSR</sequence>
<evidence type="ECO:0000313" key="1">
    <source>
        <dbReference type="EMBL" id="MEJ2862378.1"/>
    </source>
</evidence>
<reference evidence="1 2" key="1">
    <citation type="submission" date="2024-03" db="EMBL/GenBank/DDBJ databases">
        <title>Actinomycetospora sp. OC33-EN07, a novel actinomycete isolated from wild orchid (Aerides multiflora).</title>
        <authorList>
            <person name="Suriyachadkun C."/>
        </authorList>
    </citation>
    <scope>NUCLEOTIDE SEQUENCE [LARGE SCALE GENOMIC DNA]</scope>
    <source>
        <strain evidence="1 2">OC33-EN07</strain>
    </source>
</reference>